<gene>
    <name evidence="2" type="ordered locus">HRM2_15220</name>
</gene>
<name>C0Q9R7_DESAH</name>
<dbReference type="Proteomes" id="UP000000442">
    <property type="component" value="Chromosome"/>
</dbReference>
<dbReference type="AlphaFoldDB" id="C0Q9R7"/>
<reference evidence="2 3" key="1">
    <citation type="journal article" date="2009" name="Environ. Microbiol.">
        <title>Genome sequence of Desulfobacterium autotrophicum HRM2, a marine sulfate reducer oxidizing organic carbon completely to carbon dioxide.</title>
        <authorList>
            <person name="Strittmatter A.W."/>
            <person name="Liesegang H."/>
            <person name="Rabus R."/>
            <person name="Decker I."/>
            <person name="Amann J."/>
            <person name="Andres S."/>
            <person name="Henne A."/>
            <person name="Fricke W.F."/>
            <person name="Martinez-Arias R."/>
            <person name="Bartels D."/>
            <person name="Goesmann A."/>
            <person name="Krause L."/>
            <person name="Puehler A."/>
            <person name="Klenk H.P."/>
            <person name="Richter M."/>
            <person name="Schuler M."/>
            <person name="Gloeckner F.O."/>
            <person name="Meyerdierks A."/>
            <person name="Gottschalk G."/>
            <person name="Amann R."/>
        </authorList>
    </citation>
    <scope>NUCLEOTIDE SEQUENCE [LARGE SCALE GENOMIC DNA]</scope>
    <source>
        <strain evidence="3">ATCC 43914 / DSM 3382 / HRM2</strain>
    </source>
</reference>
<accession>C0Q9R7</accession>
<keyword evidence="3" id="KW-1185">Reference proteome</keyword>
<protein>
    <submittedName>
        <fullName evidence="2">Uncharacterized protein</fullName>
    </submittedName>
</protein>
<dbReference type="RefSeq" id="WP_015903418.1">
    <property type="nucleotide sequence ID" value="NC_012108.1"/>
</dbReference>
<feature type="region of interest" description="Disordered" evidence="1">
    <location>
        <begin position="1"/>
        <end position="23"/>
    </location>
</feature>
<evidence type="ECO:0000313" key="3">
    <source>
        <dbReference type="Proteomes" id="UP000000442"/>
    </source>
</evidence>
<sequence length="105" mass="12034">MGFEHHGTDDFEGASGNTPVNPENHITMHESQSHRIRHLKLIKTVVREYFSFMQQRGRWVKFRSNTKYVEQRDHVASVVVGLDVWAFFVAESPGVAPGCMDLESM</sequence>
<dbReference type="EMBL" id="CP001087">
    <property type="protein sequence ID" value="ACN14631.1"/>
    <property type="molecule type" value="Genomic_DNA"/>
</dbReference>
<organism evidence="2 3">
    <name type="scientific">Desulforapulum autotrophicum (strain ATCC 43914 / DSM 3382 / VKM B-1955 / HRM2)</name>
    <name type="common">Desulfobacterium autotrophicum</name>
    <dbReference type="NCBI Taxonomy" id="177437"/>
    <lineage>
        <taxon>Bacteria</taxon>
        <taxon>Pseudomonadati</taxon>
        <taxon>Thermodesulfobacteriota</taxon>
        <taxon>Desulfobacteria</taxon>
        <taxon>Desulfobacterales</taxon>
        <taxon>Desulfobacteraceae</taxon>
        <taxon>Desulforapulum</taxon>
    </lineage>
</organism>
<dbReference type="KEGG" id="dat:HRM2_15220"/>
<evidence type="ECO:0000313" key="2">
    <source>
        <dbReference type="EMBL" id="ACN14631.1"/>
    </source>
</evidence>
<dbReference type="HOGENOM" id="CLU_2232197_0_0_7"/>
<evidence type="ECO:0000256" key="1">
    <source>
        <dbReference type="SAM" id="MobiDB-lite"/>
    </source>
</evidence>
<proteinExistence type="predicted"/>